<sequence length="555" mass="59965">MEPISAQQVLQAAFGEEEEVQVWNFDPARGEAALCRVWLRRGSCKWGALCRHGHDIDLSAYSLRARRGAAMPHLVRGDAKASLESDTVAFVVCGNRAVYDYEDPWVAQRFLAPETAGTHLWSLLPLELAVQTLWSAGSSGAQALLTCKDWHQREISQKMRELTYQEATGAEFPDCSARELSEVMLARRLLLSAQAFSTKSDYQCSPVAQVPQPAPCLAVLLDEAVVFAVLQSGEIRCHRSSTGQLLASSPRLSKGRLLQAATLGKAFILGDDHGGVHLVQRDDLSETKQLRSSGKSAICALAALKANQEAYLCASMDGSLELIQVSDEDSRIQLLAELGAFSMAPALCAFAVGEERVLVSAGPHHLWTWSPGGLKAVAQSRWSGQGICHSCSLNDKLVIATTACCRLQWWSLNGEELRPARSIRTEDGETQAFRASNVGKVVDLCAYGDICASLHANLTHPNLTVVLWQGSSKAEVARIEVSGLGQSLALGAGCLAIASFAGAGRSRAGTNVLHLATQPLFVEKVLKEPKKSKPAKMFAHKSKGGYKNLKTKHAR</sequence>
<name>A0AA36J9T9_9DINO</name>
<dbReference type="PROSITE" id="PS50103">
    <property type="entry name" value="ZF_C3H1"/>
    <property type="match status" value="1"/>
</dbReference>
<accession>A0AA36J9T9</accession>
<dbReference type="GO" id="GO:0008270">
    <property type="term" value="F:zinc ion binding"/>
    <property type="evidence" value="ECO:0007669"/>
    <property type="project" value="UniProtKB-KW"/>
</dbReference>
<proteinExistence type="predicted"/>
<dbReference type="Proteomes" id="UP001178507">
    <property type="component" value="Unassembled WGS sequence"/>
</dbReference>
<evidence type="ECO:0000256" key="2">
    <source>
        <dbReference type="SAM" id="MobiDB-lite"/>
    </source>
</evidence>
<dbReference type="InterPro" id="IPR015943">
    <property type="entry name" value="WD40/YVTN_repeat-like_dom_sf"/>
</dbReference>
<gene>
    <name evidence="4" type="ORF">EVOR1521_LOCUS24498</name>
</gene>
<evidence type="ECO:0000259" key="3">
    <source>
        <dbReference type="PROSITE" id="PS50103"/>
    </source>
</evidence>
<dbReference type="InterPro" id="IPR011047">
    <property type="entry name" value="Quinoprotein_ADH-like_sf"/>
</dbReference>
<dbReference type="AlphaFoldDB" id="A0AA36J9T9"/>
<keyword evidence="1" id="KW-0862">Zinc</keyword>
<evidence type="ECO:0000313" key="4">
    <source>
        <dbReference type="EMBL" id="CAJ1401325.1"/>
    </source>
</evidence>
<feature type="compositionally biased region" description="Basic residues" evidence="2">
    <location>
        <begin position="532"/>
        <end position="555"/>
    </location>
</feature>
<evidence type="ECO:0000256" key="1">
    <source>
        <dbReference type="PROSITE-ProRule" id="PRU00723"/>
    </source>
</evidence>
<keyword evidence="1" id="KW-0479">Metal-binding</keyword>
<dbReference type="Gene3D" id="2.130.10.10">
    <property type="entry name" value="YVTN repeat-like/Quinoprotein amine dehydrogenase"/>
    <property type="match status" value="1"/>
</dbReference>
<dbReference type="InterPro" id="IPR000571">
    <property type="entry name" value="Znf_CCCH"/>
</dbReference>
<feature type="domain" description="C3H1-type" evidence="3">
    <location>
        <begin position="29"/>
        <end position="57"/>
    </location>
</feature>
<keyword evidence="5" id="KW-1185">Reference proteome</keyword>
<organism evidence="4 5">
    <name type="scientific">Effrenium voratum</name>
    <dbReference type="NCBI Taxonomy" id="2562239"/>
    <lineage>
        <taxon>Eukaryota</taxon>
        <taxon>Sar</taxon>
        <taxon>Alveolata</taxon>
        <taxon>Dinophyceae</taxon>
        <taxon>Suessiales</taxon>
        <taxon>Symbiodiniaceae</taxon>
        <taxon>Effrenium</taxon>
    </lineage>
</organism>
<keyword evidence="1" id="KW-0863">Zinc-finger</keyword>
<evidence type="ECO:0000313" key="5">
    <source>
        <dbReference type="Proteomes" id="UP001178507"/>
    </source>
</evidence>
<feature type="region of interest" description="Disordered" evidence="2">
    <location>
        <begin position="531"/>
        <end position="555"/>
    </location>
</feature>
<dbReference type="SUPFAM" id="SSF50998">
    <property type="entry name" value="Quinoprotein alcohol dehydrogenase-like"/>
    <property type="match status" value="1"/>
</dbReference>
<comment type="caution">
    <text evidence="4">The sequence shown here is derived from an EMBL/GenBank/DDBJ whole genome shotgun (WGS) entry which is preliminary data.</text>
</comment>
<dbReference type="EMBL" id="CAUJNA010003409">
    <property type="protein sequence ID" value="CAJ1401325.1"/>
    <property type="molecule type" value="Genomic_DNA"/>
</dbReference>
<protein>
    <recommendedName>
        <fullName evidence="3">C3H1-type domain-containing protein</fullName>
    </recommendedName>
</protein>
<feature type="zinc finger region" description="C3H1-type" evidence="1">
    <location>
        <begin position="29"/>
        <end position="57"/>
    </location>
</feature>
<reference evidence="4" key="1">
    <citation type="submission" date="2023-08" db="EMBL/GenBank/DDBJ databases">
        <authorList>
            <person name="Chen Y."/>
            <person name="Shah S."/>
            <person name="Dougan E. K."/>
            <person name="Thang M."/>
            <person name="Chan C."/>
        </authorList>
    </citation>
    <scope>NUCLEOTIDE SEQUENCE</scope>
</reference>